<gene>
    <name evidence="1" type="ORF">DES43_1651</name>
</gene>
<sequence length="151" mass="17368">MPISAEKMKLYPGGSIKSPEWQAIRERIRIRASNCCEKCGVENHALGGRLHSGKFLKAQPKGDNGLRLVWPKPGEEWWCGEGEPIKLRIIKIVCTVAHFDNHLIDHSDDNLRFWCQQCHLRHDARQHAASARLTRRRKAPQIDWEDWLSGA</sequence>
<keyword evidence="2" id="KW-1185">Reference proteome</keyword>
<evidence type="ECO:0000313" key="2">
    <source>
        <dbReference type="Proteomes" id="UP000294958"/>
    </source>
</evidence>
<dbReference type="RefSeq" id="WP_133676413.1">
    <property type="nucleotide sequence ID" value="NZ_SNZF01000065.1"/>
</dbReference>
<evidence type="ECO:0000313" key="1">
    <source>
        <dbReference type="EMBL" id="TDR27788.1"/>
    </source>
</evidence>
<dbReference type="OrthoDB" id="7066992at2"/>
<organism evidence="1 2">
    <name type="scientific">Aquamicrobium defluvii</name>
    <dbReference type="NCBI Taxonomy" id="69279"/>
    <lineage>
        <taxon>Bacteria</taxon>
        <taxon>Pseudomonadati</taxon>
        <taxon>Pseudomonadota</taxon>
        <taxon>Alphaproteobacteria</taxon>
        <taxon>Hyphomicrobiales</taxon>
        <taxon>Phyllobacteriaceae</taxon>
        <taxon>Aquamicrobium</taxon>
    </lineage>
</organism>
<dbReference type="AlphaFoldDB" id="A0A4R6Y5B0"/>
<proteinExistence type="predicted"/>
<protein>
    <submittedName>
        <fullName evidence="1">Uncharacterized protein</fullName>
    </submittedName>
</protein>
<accession>A0A4R6Y5B0</accession>
<reference evidence="1 2" key="1">
    <citation type="submission" date="2019-03" db="EMBL/GenBank/DDBJ databases">
        <title>Genomic Encyclopedia of Type Strains, Phase IV (KMG-IV): sequencing the most valuable type-strain genomes for metagenomic binning, comparative biology and taxonomic classification.</title>
        <authorList>
            <person name="Goeker M."/>
        </authorList>
    </citation>
    <scope>NUCLEOTIDE SEQUENCE [LARGE SCALE GENOMIC DNA]</scope>
    <source>
        <strain evidence="1 2">DSM 11603</strain>
    </source>
</reference>
<dbReference type="EMBL" id="SNZF01000065">
    <property type="protein sequence ID" value="TDR27788.1"/>
    <property type="molecule type" value="Genomic_DNA"/>
</dbReference>
<dbReference type="Proteomes" id="UP000294958">
    <property type="component" value="Unassembled WGS sequence"/>
</dbReference>
<name>A0A4R6Y5B0_9HYPH</name>
<comment type="caution">
    <text evidence="1">The sequence shown here is derived from an EMBL/GenBank/DDBJ whole genome shotgun (WGS) entry which is preliminary data.</text>
</comment>